<feature type="transmembrane region" description="Helical" evidence="6">
    <location>
        <begin position="380"/>
        <end position="401"/>
    </location>
</feature>
<comment type="caution">
    <text evidence="8">The sequence shown here is derived from an EMBL/GenBank/DDBJ whole genome shotgun (WGS) entry which is preliminary data.</text>
</comment>
<evidence type="ECO:0000256" key="5">
    <source>
        <dbReference type="ARBA" id="ARBA00023136"/>
    </source>
</evidence>
<keyword evidence="3 6" id="KW-0812">Transmembrane</keyword>
<evidence type="ECO:0000313" key="9">
    <source>
        <dbReference type="Proteomes" id="UP000266441"/>
    </source>
</evidence>
<dbReference type="PANTHER" id="PTHR43702:SF12">
    <property type="entry name" value="N-ACETYL GLUCOSAMINE TRANSPORTER NAGP"/>
    <property type="match status" value="1"/>
</dbReference>
<evidence type="ECO:0000256" key="1">
    <source>
        <dbReference type="ARBA" id="ARBA00004429"/>
    </source>
</evidence>
<keyword evidence="2" id="KW-1003">Cell membrane</keyword>
<dbReference type="Proteomes" id="UP000266441">
    <property type="component" value="Unassembled WGS sequence"/>
</dbReference>
<dbReference type="Pfam" id="PF07690">
    <property type="entry name" value="MFS_1"/>
    <property type="match status" value="1"/>
</dbReference>
<evidence type="ECO:0000256" key="2">
    <source>
        <dbReference type="ARBA" id="ARBA00022475"/>
    </source>
</evidence>
<feature type="transmembrane region" description="Helical" evidence="6">
    <location>
        <begin position="97"/>
        <end position="116"/>
    </location>
</feature>
<dbReference type="InterPro" id="IPR020846">
    <property type="entry name" value="MFS_dom"/>
</dbReference>
<feature type="domain" description="Major facilitator superfamily (MFS) profile" evidence="7">
    <location>
        <begin position="7"/>
        <end position="408"/>
    </location>
</feature>
<feature type="transmembrane region" description="Helical" evidence="6">
    <location>
        <begin position="230"/>
        <end position="250"/>
    </location>
</feature>
<keyword evidence="9" id="KW-1185">Reference proteome</keyword>
<organism evidence="8 9">
    <name type="scientific">Mariniphaga sediminis</name>
    <dbReference type="NCBI Taxonomy" id="1628158"/>
    <lineage>
        <taxon>Bacteria</taxon>
        <taxon>Pseudomonadati</taxon>
        <taxon>Bacteroidota</taxon>
        <taxon>Bacteroidia</taxon>
        <taxon>Marinilabiliales</taxon>
        <taxon>Prolixibacteraceae</taxon>
        <taxon>Mariniphaga</taxon>
    </lineage>
</organism>
<feature type="transmembrane region" description="Helical" evidence="6">
    <location>
        <begin position="128"/>
        <end position="150"/>
    </location>
</feature>
<dbReference type="EMBL" id="QWET01000015">
    <property type="protein sequence ID" value="RIH63953.1"/>
    <property type="molecule type" value="Genomic_DNA"/>
</dbReference>
<dbReference type="InterPro" id="IPR036259">
    <property type="entry name" value="MFS_trans_sf"/>
</dbReference>
<dbReference type="Gene3D" id="1.20.1250.20">
    <property type="entry name" value="MFS general substrate transporter like domains"/>
    <property type="match status" value="2"/>
</dbReference>
<feature type="transmembrane region" description="Helical" evidence="6">
    <location>
        <begin position="72"/>
        <end position="91"/>
    </location>
</feature>
<dbReference type="PANTHER" id="PTHR43702">
    <property type="entry name" value="L-FUCOSE-PROTON SYMPORTER"/>
    <property type="match status" value="1"/>
</dbReference>
<feature type="transmembrane region" description="Helical" evidence="6">
    <location>
        <begin position="184"/>
        <end position="204"/>
    </location>
</feature>
<dbReference type="InterPro" id="IPR011701">
    <property type="entry name" value="MFS"/>
</dbReference>
<feature type="transmembrane region" description="Helical" evidence="6">
    <location>
        <begin position="7"/>
        <end position="33"/>
    </location>
</feature>
<accession>A0A399CXR6</accession>
<evidence type="ECO:0000313" key="8">
    <source>
        <dbReference type="EMBL" id="RIH63953.1"/>
    </source>
</evidence>
<feature type="transmembrane region" description="Helical" evidence="6">
    <location>
        <begin position="321"/>
        <end position="343"/>
    </location>
</feature>
<name>A0A399CXR6_9BACT</name>
<gene>
    <name evidence="8" type="ORF">D1164_17600</name>
</gene>
<keyword evidence="4 6" id="KW-1133">Transmembrane helix</keyword>
<evidence type="ECO:0000256" key="3">
    <source>
        <dbReference type="ARBA" id="ARBA00022692"/>
    </source>
</evidence>
<dbReference type="PROSITE" id="PS50850">
    <property type="entry name" value="MFS"/>
    <property type="match status" value="1"/>
</dbReference>
<proteinExistence type="predicted"/>
<dbReference type="SUPFAM" id="SSF103473">
    <property type="entry name" value="MFS general substrate transporter"/>
    <property type="match status" value="1"/>
</dbReference>
<dbReference type="AlphaFoldDB" id="A0A399CXR6"/>
<feature type="transmembrane region" description="Helical" evidence="6">
    <location>
        <begin position="270"/>
        <end position="289"/>
    </location>
</feature>
<feature type="transmembrane region" description="Helical" evidence="6">
    <location>
        <begin position="45"/>
        <end position="65"/>
    </location>
</feature>
<sequence length="421" mass="46315">MKRNNFIVLLILFIWFVISFVTNILGPLMPVIIENYQLSLTMGAFLPFSFFLAYGVMSIPAGFLVEKYGEKTSMLISFGLNLIGAFTFALFPSYTIALVSLFIIGIGMAMLQVIINPLMRVAGGEENFAFFSVMGQLVFGGASFISPFVFTYLMKNLGNYVGDGNFLIDTLSKVIPSGLPWVSLYWIFTAVFIVVLLIISLVKLPKVELKDDEKVEAIKSYIELFKQRKVLLYFAGIMAYVGTEQGVANWMSKFLNTYHGISPEGAGAHAISWFWGLMSVGCLVGLVLLKLMDSKKVLKIFTVISAICLFLALFGSSQVSLIAFPAIGFFISVMFSIIFSLALNSVKTHHGAFSGILCSGIFGGALVPLIIGWLGDLIGLKVAMLFLVLTLGYIFSIAFWARPLINNKTTTVKEIFASLKK</sequence>
<feature type="transmembrane region" description="Helical" evidence="6">
    <location>
        <begin position="296"/>
        <end position="315"/>
    </location>
</feature>
<dbReference type="InterPro" id="IPR050375">
    <property type="entry name" value="MFS_TsgA-like"/>
</dbReference>
<dbReference type="OrthoDB" id="3225787at2"/>
<evidence type="ECO:0000256" key="6">
    <source>
        <dbReference type="SAM" id="Phobius"/>
    </source>
</evidence>
<reference evidence="8 9" key="1">
    <citation type="journal article" date="2015" name="Int. J. Syst. Evol. Microbiol.">
        <title>Mariniphaga sediminis sp. nov., isolated from coastal sediment.</title>
        <authorList>
            <person name="Wang F.Q."/>
            <person name="Shen Q.Y."/>
            <person name="Chen G.J."/>
            <person name="Du Z.J."/>
        </authorList>
    </citation>
    <scope>NUCLEOTIDE SEQUENCE [LARGE SCALE GENOMIC DNA]</scope>
    <source>
        <strain evidence="8 9">SY21</strain>
    </source>
</reference>
<evidence type="ECO:0000259" key="7">
    <source>
        <dbReference type="PROSITE" id="PS50850"/>
    </source>
</evidence>
<comment type="subcellular location">
    <subcellularLocation>
        <location evidence="1">Cell inner membrane</location>
        <topology evidence="1">Multi-pass membrane protein</topology>
    </subcellularLocation>
</comment>
<feature type="transmembrane region" description="Helical" evidence="6">
    <location>
        <begin position="355"/>
        <end position="374"/>
    </location>
</feature>
<dbReference type="RefSeq" id="WP_119351208.1">
    <property type="nucleotide sequence ID" value="NZ_QWET01000015.1"/>
</dbReference>
<keyword evidence="5 6" id="KW-0472">Membrane</keyword>
<protein>
    <submittedName>
        <fullName evidence="8">MFS transporter</fullName>
    </submittedName>
</protein>
<dbReference type="GO" id="GO:0022857">
    <property type="term" value="F:transmembrane transporter activity"/>
    <property type="evidence" value="ECO:0007669"/>
    <property type="project" value="InterPro"/>
</dbReference>
<evidence type="ECO:0000256" key="4">
    <source>
        <dbReference type="ARBA" id="ARBA00022989"/>
    </source>
</evidence>
<dbReference type="GO" id="GO:0005886">
    <property type="term" value="C:plasma membrane"/>
    <property type="evidence" value="ECO:0007669"/>
    <property type="project" value="UniProtKB-SubCell"/>
</dbReference>